<dbReference type="Pfam" id="PF00048">
    <property type="entry name" value="IL8"/>
    <property type="match status" value="1"/>
</dbReference>
<keyword evidence="5" id="KW-1185">Reference proteome</keyword>
<evidence type="ECO:0000259" key="3">
    <source>
        <dbReference type="SMART" id="SM00199"/>
    </source>
</evidence>
<dbReference type="PANTHER" id="PTHR12015">
    <property type="entry name" value="SMALL INDUCIBLE CYTOKINE A"/>
    <property type="match status" value="1"/>
</dbReference>
<keyword evidence="2" id="KW-1133">Transmembrane helix</keyword>
<dbReference type="Proteomes" id="UP000465112">
    <property type="component" value="Chromosome 11"/>
</dbReference>
<evidence type="ECO:0000256" key="1">
    <source>
        <dbReference type="ARBA" id="ARBA00022514"/>
    </source>
</evidence>
<name>A0A6A5E4D5_PERFL</name>
<dbReference type="SUPFAM" id="SSF54117">
    <property type="entry name" value="Interleukin 8-like chemokines"/>
    <property type="match status" value="1"/>
</dbReference>
<keyword evidence="1" id="KW-0202">Cytokine</keyword>
<dbReference type="PANTHER" id="PTHR12015:SF186">
    <property type="entry name" value="C-C MOTIF CHEMOKINE 21-LIKE-RELATED"/>
    <property type="match status" value="1"/>
</dbReference>
<dbReference type="AlphaFoldDB" id="A0A6A5E4D5"/>
<dbReference type="InterPro" id="IPR001811">
    <property type="entry name" value="Chemokine_IL8-like_dom"/>
</dbReference>
<keyword evidence="2" id="KW-0812">Transmembrane</keyword>
<keyword evidence="2" id="KW-0472">Membrane</keyword>
<dbReference type="InterPro" id="IPR036048">
    <property type="entry name" value="Interleukin_8-like_sf"/>
</dbReference>
<reference evidence="4 5" key="1">
    <citation type="submission" date="2019-06" db="EMBL/GenBank/DDBJ databases">
        <title>A chromosome-scale genome assembly of the European perch, Perca fluviatilis.</title>
        <authorList>
            <person name="Roques C."/>
            <person name="Zahm M."/>
            <person name="Cabau C."/>
            <person name="Klopp C."/>
            <person name="Bouchez O."/>
            <person name="Donnadieu C."/>
            <person name="Kuhl H."/>
            <person name="Gislard M."/>
            <person name="Guendouz S."/>
            <person name="Journot L."/>
            <person name="Haffray P."/>
            <person name="Bestin A."/>
            <person name="Morvezen R."/>
            <person name="Feron R."/>
            <person name="Wen M."/>
            <person name="Jouanno E."/>
            <person name="Herpin A."/>
            <person name="Schartl M."/>
            <person name="Postlethwait J."/>
            <person name="Schaerlinger B."/>
            <person name="Chardard D."/>
            <person name="Lecocq T."/>
            <person name="Poncet C."/>
            <person name="Jaffrelo L."/>
            <person name="Lampietro C."/>
            <person name="Guiguen Y."/>
        </authorList>
    </citation>
    <scope>NUCLEOTIDE SEQUENCE [LARGE SCALE GENOMIC DNA]</scope>
    <source>
        <tissue evidence="4">Blood</tissue>
    </source>
</reference>
<dbReference type="EMBL" id="VHII01000011">
    <property type="protein sequence ID" value="KAF1383627.1"/>
    <property type="molecule type" value="Genomic_DNA"/>
</dbReference>
<feature type="transmembrane region" description="Helical" evidence="2">
    <location>
        <begin position="36"/>
        <end position="57"/>
    </location>
</feature>
<dbReference type="SMART" id="SM00199">
    <property type="entry name" value="SCY"/>
    <property type="match status" value="1"/>
</dbReference>
<organism evidence="4 5">
    <name type="scientific">Perca fluviatilis</name>
    <name type="common">European perch</name>
    <dbReference type="NCBI Taxonomy" id="8168"/>
    <lineage>
        <taxon>Eukaryota</taxon>
        <taxon>Metazoa</taxon>
        <taxon>Chordata</taxon>
        <taxon>Craniata</taxon>
        <taxon>Vertebrata</taxon>
        <taxon>Euteleostomi</taxon>
        <taxon>Actinopterygii</taxon>
        <taxon>Neopterygii</taxon>
        <taxon>Teleostei</taxon>
        <taxon>Neoteleostei</taxon>
        <taxon>Acanthomorphata</taxon>
        <taxon>Eupercaria</taxon>
        <taxon>Perciformes</taxon>
        <taxon>Percoidei</taxon>
        <taxon>Percidae</taxon>
        <taxon>Percinae</taxon>
        <taxon>Perca</taxon>
    </lineage>
</organism>
<gene>
    <name evidence="4" type="ORF">PFLUV_G00133830</name>
</gene>
<dbReference type="GO" id="GO:0006955">
    <property type="term" value="P:immune response"/>
    <property type="evidence" value="ECO:0007669"/>
    <property type="project" value="InterPro"/>
</dbReference>
<dbReference type="CDD" id="cd00169">
    <property type="entry name" value="Chemokine"/>
    <property type="match status" value="1"/>
</dbReference>
<proteinExistence type="predicted"/>
<dbReference type="GO" id="GO:0008009">
    <property type="term" value="F:chemokine activity"/>
    <property type="evidence" value="ECO:0007669"/>
    <property type="project" value="InterPro"/>
</dbReference>
<evidence type="ECO:0000256" key="2">
    <source>
        <dbReference type="SAM" id="Phobius"/>
    </source>
</evidence>
<protein>
    <recommendedName>
        <fullName evidence="3">Chemokine interleukin-8-like domain-containing protein</fullName>
    </recommendedName>
</protein>
<dbReference type="GO" id="GO:0005615">
    <property type="term" value="C:extracellular space"/>
    <property type="evidence" value="ECO:0007669"/>
    <property type="project" value="UniProtKB-KW"/>
</dbReference>
<evidence type="ECO:0000313" key="5">
    <source>
        <dbReference type="Proteomes" id="UP000465112"/>
    </source>
</evidence>
<comment type="caution">
    <text evidence="4">The sequence shown here is derived from an EMBL/GenBank/DDBJ whole genome shotgun (WGS) entry which is preliminary data.</text>
</comment>
<feature type="domain" description="Chemokine interleukin-8-like" evidence="3">
    <location>
        <begin position="57"/>
        <end position="119"/>
    </location>
</feature>
<evidence type="ECO:0000313" key="4">
    <source>
        <dbReference type="EMBL" id="KAF1383627.1"/>
    </source>
</evidence>
<sequence>MCYMECLTSPAQRQEESNNIHLELYRAATTDCTMRFPTLIILLILSCLCLALAQTTFDDCCLRYVKRMSKGTQRHAVTYRWQETDGGCNIPAIIFIMKKGKEFCTDPRDTWVKKLMTKIDEKSQKMDHKKHSKPQWSNRG</sequence>
<dbReference type="Gene3D" id="2.40.50.40">
    <property type="match status" value="1"/>
</dbReference>
<dbReference type="InterPro" id="IPR039809">
    <property type="entry name" value="Chemokine_b/g/d"/>
</dbReference>
<accession>A0A6A5E4D5</accession>